<accession>A0A6N8F196</accession>
<proteinExistence type="predicted"/>
<evidence type="ECO:0000313" key="2">
    <source>
        <dbReference type="EMBL" id="MUG24683.1"/>
    </source>
</evidence>
<feature type="domain" description="Spore germination GerAC-like C-terminal" evidence="1">
    <location>
        <begin position="46"/>
        <end position="106"/>
    </location>
</feature>
<reference evidence="2 3" key="1">
    <citation type="submission" date="2019-11" db="EMBL/GenBank/DDBJ databases">
        <title>Draft genome sequences of five Paenibacillus species of dairy origin.</title>
        <authorList>
            <person name="Olajide A.M."/>
            <person name="Chen S."/>
            <person name="Lapointe G."/>
        </authorList>
    </citation>
    <scope>NUCLEOTIDE SEQUENCE [LARGE SCALE GENOMIC DNA]</scope>
    <source>
        <strain evidence="2 3">3CT49</strain>
    </source>
</reference>
<organism evidence="2 3">
    <name type="scientific">Paenibacillus macerans</name>
    <name type="common">Bacillus macerans</name>
    <dbReference type="NCBI Taxonomy" id="44252"/>
    <lineage>
        <taxon>Bacteria</taxon>
        <taxon>Bacillati</taxon>
        <taxon>Bacillota</taxon>
        <taxon>Bacilli</taxon>
        <taxon>Bacillales</taxon>
        <taxon>Paenibacillaceae</taxon>
        <taxon>Paenibacillus</taxon>
    </lineage>
</organism>
<dbReference type="EMBL" id="WNZZ01000017">
    <property type="protein sequence ID" value="MUG24683.1"/>
    <property type="molecule type" value="Genomic_DNA"/>
</dbReference>
<comment type="caution">
    <text evidence="2">The sequence shown here is derived from an EMBL/GenBank/DDBJ whole genome shotgun (WGS) entry which is preliminary data.</text>
</comment>
<dbReference type="Pfam" id="PF05504">
    <property type="entry name" value="Spore_GerAC"/>
    <property type="match status" value="1"/>
</dbReference>
<evidence type="ECO:0000259" key="1">
    <source>
        <dbReference type="Pfam" id="PF05504"/>
    </source>
</evidence>
<gene>
    <name evidence="2" type="ORF">GNQ08_20140</name>
</gene>
<dbReference type="InterPro" id="IPR046953">
    <property type="entry name" value="Spore_GerAC-like_C"/>
</dbReference>
<dbReference type="InterPro" id="IPR038501">
    <property type="entry name" value="Spore_GerAC_C_sf"/>
</dbReference>
<protein>
    <recommendedName>
        <fullName evidence="1">Spore germination GerAC-like C-terminal domain-containing protein</fullName>
    </recommendedName>
</protein>
<dbReference type="Gene3D" id="3.30.300.210">
    <property type="entry name" value="Nutrient germinant receptor protein C, domain 3"/>
    <property type="match status" value="1"/>
</dbReference>
<dbReference type="AlphaFoldDB" id="A0A6N8F196"/>
<dbReference type="Proteomes" id="UP000442469">
    <property type="component" value="Unassembled WGS sequence"/>
</dbReference>
<name>A0A6N8F196_PAEMA</name>
<evidence type="ECO:0000313" key="3">
    <source>
        <dbReference type="Proteomes" id="UP000442469"/>
    </source>
</evidence>
<sequence length="139" mass="16031">MITRLMKSRAPGAEFMRTSPTRSIFASEFRSIWKGMPRRRRERLALMNPAQHAGIEGKAAERLTAMMKGTREKVQLEYKSYVIGLGTYLKREYPAAWKKFQNDWDRGGGLLFTGRYRAGSTGQSADFRFDDRDEIEKGK</sequence>